<dbReference type="RefSeq" id="WP_149400233.1">
    <property type="nucleotide sequence ID" value="NZ_BIXY01000007.1"/>
</dbReference>
<dbReference type="GO" id="GO:0002161">
    <property type="term" value="F:aminoacyl-tRNA deacylase activity"/>
    <property type="evidence" value="ECO:0007669"/>
    <property type="project" value="InterPro"/>
</dbReference>
<dbReference type="PANTHER" id="PTHR30411">
    <property type="entry name" value="CYTOPLASMIC PROTEIN"/>
    <property type="match status" value="1"/>
</dbReference>
<sequence length="180" mass="19643">MAKRIRTQAMRILDAHKVPYTVHQFPDTIHNAGEVAEQIGLPPAQVFKTLVVLRADALNAHPLLVMVPATQELDLRYFAQEIGVKAVHMASHDQAEKLTGLKVGGISALTLLNRPFDSYIDNSAQHFAEIAVSAGQRGVDLQLKVDDLVRLTEAHFASVTPPSITLGDELGDKQVENPPL</sequence>
<proteinExistence type="inferred from homology"/>
<dbReference type="PANTHER" id="PTHR30411:SF0">
    <property type="entry name" value="CYS-TRNA(PRO)_CYS-TRNA(CYS) DEACYLASE YBAK"/>
    <property type="match status" value="1"/>
</dbReference>
<evidence type="ECO:0000259" key="5">
    <source>
        <dbReference type="Pfam" id="PF04073"/>
    </source>
</evidence>
<keyword evidence="3 4" id="KW-0456">Lyase</keyword>
<comment type="caution">
    <text evidence="6">The sequence shown here is derived from an EMBL/GenBank/DDBJ whole genome shotgun (WGS) entry which is preliminary data.</text>
</comment>
<dbReference type="EC" id="4.2.-.-" evidence="4"/>
<dbReference type="OrthoDB" id="9809296at2"/>
<reference evidence="6 7" key="1">
    <citation type="submission" date="2019-01" db="EMBL/GenBank/DDBJ databases">
        <title>Draft genome sequence of Dictyobacter sp. Uno17.</title>
        <authorList>
            <person name="Wang C.M."/>
            <person name="Zheng Y."/>
            <person name="Sakai Y."/>
            <person name="Abe K."/>
            <person name="Yokota A."/>
            <person name="Yabe S."/>
        </authorList>
    </citation>
    <scope>NUCLEOTIDE SEQUENCE [LARGE SCALE GENOMIC DNA]</scope>
    <source>
        <strain evidence="6 7">Uno17</strain>
    </source>
</reference>
<protein>
    <recommendedName>
        <fullName evidence="4">Cys-tRNA(Pro)/Cys-tRNA(Cys) deacylase</fullName>
        <ecNumber evidence="4">4.2.-.-</ecNumber>
    </recommendedName>
</protein>
<evidence type="ECO:0000256" key="1">
    <source>
        <dbReference type="ARBA" id="ARBA00009798"/>
    </source>
</evidence>
<feature type="domain" description="YbaK/aminoacyl-tRNA synthetase-associated" evidence="5">
    <location>
        <begin position="29"/>
        <end position="151"/>
    </location>
</feature>
<dbReference type="AlphaFoldDB" id="A0A5A5T720"/>
<dbReference type="InterPro" id="IPR036754">
    <property type="entry name" value="YbaK/aa-tRNA-synt-asso_dom_sf"/>
</dbReference>
<dbReference type="Proteomes" id="UP000322530">
    <property type="component" value="Unassembled WGS sequence"/>
</dbReference>
<comment type="similarity">
    <text evidence="1 4">Belongs to the prolyl-tRNA editing family. YbaK/EbsC subfamily.</text>
</comment>
<evidence type="ECO:0000313" key="6">
    <source>
        <dbReference type="EMBL" id="GCF07197.1"/>
    </source>
</evidence>
<dbReference type="SUPFAM" id="SSF55826">
    <property type="entry name" value="YbaK/ProRS associated domain"/>
    <property type="match status" value="1"/>
</dbReference>
<organism evidence="6 7">
    <name type="scientific">Dictyobacter arantiisoli</name>
    <dbReference type="NCBI Taxonomy" id="2014874"/>
    <lineage>
        <taxon>Bacteria</taxon>
        <taxon>Bacillati</taxon>
        <taxon>Chloroflexota</taxon>
        <taxon>Ktedonobacteria</taxon>
        <taxon>Ktedonobacterales</taxon>
        <taxon>Dictyobacteraceae</taxon>
        <taxon>Dictyobacter</taxon>
    </lineage>
</organism>
<evidence type="ECO:0000256" key="4">
    <source>
        <dbReference type="PIRNR" id="PIRNR006181"/>
    </source>
</evidence>
<evidence type="ECO:0000256" key="2">
    <source>
        <dbReference type="ARBA" id="ARBA00022917"/>
    </source>
</evidence>
<keyword evidence="2 4" id="KW-0648">Protein biosynthesis</keyword>
<dbReference type="InterPro" id="IPR007214">
    <property type="entry name" value="YbaK/aa-tRNA-synth-assoc-dom"/>
</dbReference>
<dbReference type="GO" id="GO:0016829">
    <property type="term" value="F:lyase activity"/>
    <property type="evidence" value="ECO:0007669"/>
    <property type="project" value="UniProtKB-KW"/>
</dbReference>
<dbReference type="CDD" id="cd00002">
    <property type="entry name" value="YbaK_deacylase"/>
    <property type="match status" value="1"/>
</dbReference>
<dbReference type="Pfam" id="PF04073">
    <property type="entry name" value="tRNA_edit"/>
    <property type="match status" value="1"/>
</dbReference>
<dbReference type="GO" id="GO:0006412">
    <property type="term" value="P:translation"/>
    <property type="evidence" value="ECO:0007669"/>
    <property type="project" value="UniProtKB-KW"/>
</dbReference>
<dbReference type="EMBL" id="BIXY01000007">
    <property type="protein sequence ID" value="GCF07197.1"/>
    <property type="molecule type" value="Genomic_DNA"/>
</dbReference>
<dbReference type="PIRSF" id="PIRSF006181">
    <property type="entry name" value="EbsC_YbaK"/>
    <property type="match status" value="1"/>
</dbReference>
<gene>
    <name evidence="6" type="ORF">KDI_07610</name>
</gene>
<evidence type="ECO:0000256" key="3">
    <source>
        <dbReference type="ARBA" id="ARBA00023239"/>
    </source>
</evidence>
<name>A0A5A5T720_9CHLR</name>
<keyword evidence="7" id="KW-1185">Reference proteome</keyword>
<accession>A0A5A5T720</accession>
<dbReference type="InterPro" id="IPR004369">
    <property type="entry name" value="Prolyl-tRNA_editing_YbaK/EbsC"/>
</dbReference>
<evidence type="ECO:0000313" key="7">
    <source>
        <dbReference type="Proteomes" id="UP000322530"/>
    </source>
</evidence>
<dbReference type="Gene3D" id="3.90.960.10">
    <property type="entry name" value="YbaK/aminoacyl-tRNA synthetase-associated domain"/>
    <property type="match status" value="1"/>
</dbReference>